<feature type="domain" description="DUF7686" evidence="1">
    <location>
        <begin position="32"/>
        <end position="96"/>
    </location>
</feature>
<evidence type="ECO:0000259" key="2">
    <source>
        <dbReference type="Pfam" id="PF24828"/>
    </source>
</evidence>
<gene>
    <name evidence="3" type="ORF">ACKA06_16310</name>
</gene>
<comment type="caution">
    <text evidence="3">The sequence shown here is derived from an EMBL/GenBank/DDBJ whole genome shotgun (WGS) entry which is preliminary data.</text>
</comment>
<dbReference type="InterPro" id="IPR056103">
    <property type="entry name" value="DUF7686"/>
</dbReference>
<protein>
    <submittedName>
        <fullName evidence="3">Uncharacterized protein</fullName>
    </submittedName>
</protein>
<dbReference type="Pfam" id="PF24735">
    <property type="entry name" value="DUF7686"/>
    <property type="match status" value="1"/>
</dbReference>
<evidence type="ECO:0000259" key="1">
    <source>
        <dbReference type="Pfam" id="PF24735"/>
    </source>
</evidence>
<organism evidence="3 4">
    <name type="scientific">Rossellomorea oryzaecorticis</name>
    <dbReference type="NCBI Taxonomy" id="1396505"/>
    <lineage>
        <taxon>Bacteria</taxon>
        <taxon>Bacillati</taxon>
        <taxon>Bacillota</taxon>
        <taxon>Bacilli</taxon>
        <taxon>Bacillales</taxon>
        <taxon>Bacillaceae</taxon>
        <taxon>Rossellomorea</taxon>
    </lineage>
</organism>
<sequence length="173" mass="19904">MTSAQGDKEFCETCYNKQMESELDVQLESIVQSFTVESHDGNKRTFEVHRRLDPLGIFLKAEESTIHGYRFAVHGELHCNQKELFNLLMDKTIQGVNTSNLKMHRFPNGHQTEGIAADQVIGRVEYDEKSHGNTPLVIIDGKPYTWVQFGRMVTSFEGFQMKIEWLDMTEDAE</sequence>
<feature type="domain" description="DUF7713" evidence="2">
    <location>
        <begin position="107"/>
        <end position="170"/>
    </location>
</feature>
<dbReference type="Proteomes" id="UP001628668">
    <property type="component" value="Unassembled WGS sequence"/>
</dbReference>
<dbReference type="InterPro" id="IPR056130">
    <property type="entry name" value="DUF7713"/>
</dbReference>
<dbReference type="EMBL" id="JBJOSA010000016">
    <property type="protein sequence ID" value="MFL8938356.1"/>
    <property type="molecule type" value="Genomic_DNA"/>
</dbReference>
<evidence type="ECO:0000313" key="3">
    <source>
        <dbReference type="EMBL" id="MFL8938356.1"/>
    </source>
</evidence>
<dbReference type="RefSeq" id="WP_411160163.1">
    <property type="nucleotide sequence ID" value="NZ_JBJOSA010000016.1"/>
</dbReference>
<evidence type="ECO:0000313" key="4">
    <source>
        <dbReference type="Proteomes" id="UP001628668"/>
    </source>
</evidence>
<proteinExistence type="predicted"/>
<reference evidence="3 4" key="1">
    <citation type="submission" date="2024-12" db="EMBL/GenBank/DDBJ databases">
        <authorList>
            <person name="Li X."/>
            <person name="Zhang D."/>
        </authorList>
    </citation>
    <scope>NUCLEOTIDE SEQUENCE [LARGE SCALE GENOMIC DNA]</scope>
    <source>
        <strain evidence="3 4">JCM19602</strain>
    </source>
</reference>
<keyword evidence="4" id="KW-1185">Reference proteome</keyword>
<name>A0ABW8VSK3_9BACI</name>
<accession>A0ABW8VSK3</accession>
<dbReference type="Pfam" id="PF24828">
    <property type="entry name" value="DUF7713"/>
    <property type="match status" value="1"/>
</dbReference>